<dbReference type="InterPro" id="IPR036388">
    <property type="entry name" value="WH-like_DNA-bd_sf"/>
</dbReference>
<organism evidence="12 13">
    <name type="scientific">Klebsiella oxytoca</name>
    <dbReference type="NCBI Taxonomy" id="571"/>
    <lineage>
        <taxon>Bacteria</taxon>
        <taxon>Pseudomonadati</taxon>
        <taxon>Pseudomonadota</taxon>
        <taxon>Gammaproteobacteria</taxon>
        <taxon>Enterobacterales</taxon>
        <taxon>Enterobacteriaceae</taxon>
        <taxon>Klebsiella/Raoultella group</taxon>
        <taxon>Klebsiella</taxon>
    </lineage>
</organism>
<evidence type="ECO:0000256" key="7">
    <source>
        <dbReference type="ARBA" id="ARBA00023163"/>
    </source>
</evidence>
<dbReference type="SMART" id="SM00862">
    <property type="entry name" value="Trans_reg_C"/>
    <property type="match status" value="1"/>
</dbReference>
<dbReference type="PANTHER" id="PTHR48111">
    <property type="entry name" value="REGULATOR OF RPOS"/>
    <property type="match status" value="1"/>
</dbReference>
<evidence type="ECO:0000256" key="1">
    <source>
        <dbReference type="ARBA" id="ARBA00004496"/>
    </source>
</evidence>
<keyword evidence="6 9" id="KW-0238">DNA-binding</keyword>
<evidence type="ECO:0000256" key="4">
    <source>
        <dbReference type="ARBA" id="ARBA00023012"/>
    </source>
</evidence>
<evidence type="ECO:0000256" key="5">
    <source>
        <dbReference type="ARBA" id="ARBA00023015"/>
    </source>
</evidence>
<evidence type="ECO:0000256" key="6">
    <source>
        <dbReference type="ARBA" id="ARBA00023125"/>
    </source>
</evidence>
<name>A0A6B8MXQ9_KLEOX</name>
<keyword evidence="5" id="KW-0805">Transcription regulation</keyword>
<dbReference type="CDD" id="cd00383">
    <property type="entry name" value="trans_reg_C"/>
    <property type="match status" value="1"/>
</dbReference>
<keyword evidence="3 8" id="KW-0597">Phosphoprotein</keyword>
<dbReference type="Pfam" id="PF00072">
    <property type="entry name" value="Response_reg"/>
    <property type="match status" value="1"/>
</dbReference>
<dbReference type="InterPro" id="IPR039420">
    <property type="entry name" value="WalR-like"/>
</dbReference>
<dbReference type="GO" id="GO:0032993">
    <property type="term" value="C:protein-DNA complex"/>
    <property type="evidence" value="ECO:0007669"/>
    <property type="project" value="TreeGrafter"/>
</dbReference>
<accession>A0A6B8MXQ9</accession>
<dbReference type="InterPro" id="IPR001867">
    <property type="entry name" value="OmpR/PhoB-type_DNA-bd"/>
</dbReference>
<dbReference type="RefSeq" id="WP_154681908.1">
    <property type="nucleotide sequence ID" value="NZ_CP046115.1"/>
</dbReference>
<feature type="domain" description="Response regulatory" evidence="10">
    <location>
        <begin position="2"/>
        <end position="116"/>
    </location>
</feature>
<evidence type="ECO:0000256" key="8">
    <source>
        <dbReference type="PROSITE-ProRule" id="PRU00169"/>
    </source>
</evidence>
<dbReference type="CDD" id="cd17624">
    <property type="entry name" value="REC_OmpR_PmrA-like"/>
    <property type="match status" value="1"/>
</dbReference>
<feature type="DNA-binding region" description="OmpR/PhoB-type" evidence="9">
    <location>
        <begin position="124"/>
        <end position="218"/>
    </location>
</feature>
<dbReference type="Gene3D" id="6.10.250.690">
    <property type="match status" value="1"/>
</dbReference>
<dbReference type="Proteomes" id="UP000427108">
    <property type="component" value="Chromosome"/>
</dbReference>
<evidence type="ECO:0000256" key="2">
    <source>
        <dbReference type="ARBA" id="ARBA00022490"/>
    </source>
</evidence>
<dbReference type="GO" id="GO:0006355">
    <property type="term" value="P:regulation of DNA-templated transcription"/>
    <property type="evidence" value="ECO:0007669"/>
    <property type="project" value="InterPro"/>
</dbReference>
<evidence type="ECO:0000256" key="3">
    <source>
        <dbReference type="ARBA" id="ARBA00022553"/>
    </source>
</evidence>
<dbReference type="InterPro" id="IPR011006">
    <property type="entry name" value="CheY-like_superfamily"/>
</dbReference>
<dbReference type="InterPro" id="IPR001789">
    <property type="entry name" value="Sig_transdc_resp-reg_receiver"/>
</dbReference>
<dbReference type="PROSITE" id="PS50110">
    <property type="entry name" value="RESPONSE_REGULATORY"/>
    <property type="match status" value="1"/>
</dbReference>
<proteinExistence type="predicted"/>
<feature type="modified residue" description="4-aspartylphosphate" evidence="8">
    <location>
        <position position="51"/>
    </location>
</feature>
<dbReference type="AlphaFoldDB" id="A0A6B8MXQ9"/>
<gene>
    <name evidence="12" type="ORF">GJ746_20900</name>
</gene>
<evidence type="ECO:0000259" key="11">
    <source>
        <dbReference type="PROSITE" id="PS51755"/>
    </source>
</evidence>
<dbReference type="EMBL" id="CP046115">
    <property type="protein sequence ID" value="QGN39606.1"/>
    <property type="molecule type" value="Genomic_DNA"/>
</dbReference>
<dbReference type="GO" id="GO:0000156">
    <property type="term" value="F:phosphorelay response regulator activity"/>
    <property type="evidence" value="ECO:0007669"/>
    <property type="project" value="TreeGrafter"/>
</dbReference>
<dbReference type="OrthoDB" id="9802426at2"/>
<reference evidence="12 13" key="1">
    <citation type="submission" date="2019-11" db="EMBL/GenBank/DDBJ databases">
        <title>Isolation and Application of One Kind of P-Hydroxybenzoic Acid Degrading Bacterium in Mitigating Cropping Obstacle of Cucumber.</title>
        <authorList>
            <person name="Wu F."/>
            <person name="An Y."/>
        </authorList>
    </citation>
    <scope>NUCLEOTIDE SEQUENCE [LARGE SCALE GENOMIC DNA]</scope>
    <source>
        <strain evidence="12 13">P620</strain>
    </source>
</reference>
<feature type="domain" description="OmpR/PhoB-type" evidence="11">
    <location>
        <begin position="124"/>
        <end position="218"/>
    </location>
</feature>
<protein>
    <submittedName>
        <fullName evidence="12">Response regulator</fullName>
    </submittedName>
</protein>
<dbReference type="Gene3D" id="3.40.50.2300">
    <property type="match status" value="1"/>
</dbReference>
<dbReference type="FunFam" id="3.40.50.2300:FF:000002">
    <property type="entry name" value="DNA-binding response regulator PhoP"/>
    <property type="match status" value="1"/>
</dbReference>
<evidence type="ECO:0000313" key="12">
    <source>
        <dbReference type="EMBL" id="QGN39606.1"/>
    </source>
</evidence>
<sequence>MRILLLEDDSLIGDGIKNGLEQCGFCVDWFTHSEPGRQALLMAPFDAVILDLGLPGIDGMDVLSWWRQQQCRVPVLILTARDALHQRIEGLNGGADDYMGKPFALGELVARLNALIRRSHAHYSTQLRHRDVVFDTDTRSVTRSGQPITLTVREQALLEQLLLNKQRIMSRAILEEKLYSWNNELGSNAIEVHIHHLRRKLGNDFIRTERGLGYYLGAEDE</sequence>
<dbReference type="SMART" id="SM00448">
    <property type="entry name" value="REC"/>
    <property type="match status" value="1"/>
</dbReference>
<dbReference type="SUPFAM" id="SSF52172">
    <property type="entry name" value="CheY-like"/>
    <property type="match status" value="1"/>
</dbReference>
<evidence type="ECO:0000313" key="13">
    <source>
        <dbReference type="Proteomes" id="UP000427108"/>
    </source>
</evidence>
<dbReference type="Pfam" id="PF00486">
    <property type="entry name" value="Trans_reg_C"/>
    <property type="match status" value="1"/>
</dbReference>
<keyword evidence="2" id="KW-0963">Cytoplasm</keyword>
<dbReference type="PROSITE" id="PS51755">
    <property type="entry name" value="OMPR_PHOB"/>
    <property type="match status" value="1"/>
</dbReference>
<dbReference type="GO" id="GO:0000976">
    <property type="term" value="F:transcription cis-regulatory region binding"/>
    <property type="evidence" value="ECO:0007669"/>
    <property type="project" value="TreeGrafter"/>
</dbReference>
<keyword evidence="4" id="KW-0902">Two-component regulatory system</keyword>
<keyword evidence="7" id="KW-0804">Transcription</keyword>
<dbReference type="GO" id="GO:0005829">
    <property type="term" value="C:cytosol"/>
    <property type="evidence" value="ECO:0007669"/>
    <property type="project" value="TreeGrafter"/>
</dbReference>
<comment type="subcellular location">
    <subcellularLocation>
        <location evidence="1">Cytoplasm</location>
    </subcellularLocation>
</comment>
<evidence type="ECO:0000256" key="9">
    <source>
        <dbReference type="PROSITE-ProRule" id="PRU01091"/>
    </source>
</evidence>
<evidence type="ECO:0000259" key="10">
    <source>
        <dbReference type="PROSITE" id="PS50110"/>
    </source>
</evidence>
<dbReference type="Gene3D" id="1.10.10.10">
    <property type="entry name" value="Winged helix-like DNA-binding domain superfamily/Winged helix DNA-binding domain"/>
    <property type="match status" value="1"/>
</dbReference>
<dbReference type="PANTHER" id="PTHR48111:SF35">
    <property type="entry name" value="TRANSCRIPTIONAL REGULATORY PROTEIN QSEB"/>
    <property type="match status" value="1"/>
</dbReference>